<dbReference type="Gene3D" id="1.10.10.10">
    <property type="entry name" value="Winged helix-like DNA-binding domain superfamily/Winged helix DNA-binding domain"/>
    <property type="match status" value="1"/>
</dbReference>
<evidence type="ECO:0000313" key="5">
    <source>
        <dbReference type="EMBL" id="SCL27377.1"/>
    </source>
</evidence>
<gene>
    <name evidence="5" type="ORF">GA0074692_2340</name>
</gene>
<comment type="similarity">
    <text evidence="1">Belongs to the AfsR/DnrI/RedD regulatory family.</text>
</comment>
<protein>
    <submittedName>
        <fullName evidence="5">Transcriptional regulatory protein, C terminal</fullName>
    </submittedName>
</protein>
<keyword evidence="6" id="KW-1185">Reference proteome</keyword>
<dbReference type="InterPro" id="IPR036388">
    <property type="entry name" value="WH-like_DNA-bd_sf"/>
</dbReference>
<dbReference type="Pfam" id="PF00486">
    <property type="entry name" value="Trans_reg_C"/>
    <property type="match status" value="1"/>
</dbReference>
<evidence type="ECO:0000256" key="2">
    <source>
        <dbReference type="ARBA" id="ARBA00023125"/>
    </source>
</evidence>
<dbReference type="SMART" id="SM01043">
    <property type="entry name" value="BTAD"/>
    <property type="match status" value="1"/>
</dbReference>
<accession>A0A1C6SDI0</accession>
<dbReference type="PANTHER" id="PTHR35807">
    <property type="entry name" value="TRANSCRIPTIONAL REGULATOR REDD-RELATED"/>
    <property type="match status" value="1"/>
</dbReference>
<proteinExistence type="inferred from homology"/>
<keyword evidence="2 3" id="KW-0238">DNA-binding</keyword>
<dbReference type="EMBL" id="FMHW01000002">
    <property type="protein sequence ID" value="SCL27377.1"/>
    <property type="molecule type" value="Genomic_DNA"/>
</dbReference>
<dbReference type="GO" id="GO:0003677">
    <property type="term" value="F:DNA binding"/>
    <property type="evidence" value="ECO:0007669"/>
    <property type="project" value="UniProtKB-UniRule"/>
</dbReference>
<dbReference type="InterPro" id="IPR011990">
    <property type="entry name" value="TPR-like_helical_dom_sf"/>
</dbReference>
<reference evidence="6" key="1">
    <citation type="submission" date="2016-06" db="EMBL/GenBank/DDBJ databases">
        <authorList>
            <person name="Varghese N."/>
            <person name="Submissions Spin"/>
        </authorList>
    </citation>
    <scope>NUCLEOTIDE SEQUENCE [LARGE SCALE GENOMIC DNA]</scope>
    <source>
        <strain evidence="6">DSM 43817</strain>
    </source>
</reference>
<dbReference type="SUPFAM" id="SSF46894">
    <property type="entry name" value="C-terminal effector domain of the bipartite response regulators"/>
    <property type="match status" value="1"/>
</dbReference>
<dbReference type="AlphaFoldDB" id="A0A1C6SDI0"/>
<organism evidence="5 6">
    <name type="scientific">Micromonospora pallida</name>
    <dbReference type="NCBI Taxonomy" id="145854"/>
    <lineage>
        <taxon>Bacteria</taxon>
        <taxon>Bacillati</taxon>
        <taxon>Actinomycetota</taxon>
        <taxon>Actinomycetes</taxon>
        <taxon>Micromonosporales</taxon>
        <taxon>Micromonosporaceae</taxon>
        <taxon>Micromonospora</taxon>
    </lineage>
</organism>
<evidence type="ECO:0000313" key="6">
    <source>
        <dbReference type="Proteomes" id="UP000198959"/>
    </source>
</evidence>
<dbReference type="Gene3D" id="1.25.40.10">
    <property type="entry name" value="Tetratricopeptide repeat domain"/>
    <property type="match status" value="1"/>
</dbReference>
<dbReference type="InterPro" id="IPR005158">
    <property type="entry name" value="BTAD"/>
</dbReference>
<evidence type="ECO:0000256" key="1">
    <source>
        <dbReference type="ARBA" id="ARBA00005820"/>
    </source>
</evidence>
<evidence type="ECO:0000256" key="3">
    <source>
        <dbReference type="PROSITE-ProRule" id="PRU01091"/>
    </source>
</evidence>
<feature type="domain" description="OmpR/PhoB-type" evidence="4">
    <location>
        <begin position="1"/>
        <end position="111"/>
    </location>
</feature>
<feature type="DNA-binding region" description="OmpR/PhoB-type" evidence="3">
    <location>
        <begin position="1"/>
        <end position="111"/>
    </location>
</feature>
<dbReference type="Pfam" id="PF03704">
    <property type="entry name" value="BTAD"/>
    <property type="match status" value="1"/>
</dbReference>
<name>A0A1C6SDI0_9ACTN</name>
<dbReference type="OrthoDB" id="134985at2"/>
<dbReference type="RefSeq" id="WP_091643069.1">
    <property type="nucleotide sequence ID" value="NZ_FMHW01000002.1"/>
</dbReference>
<dbReference type="STRING" id="145854.GA0074692_2340"/>
<evidence type="ECO:0000259" key="4">
    <source>
        <dbReference type="PROSITE" id="PS51755"/>
    </source>
</evidence>
<dbReference type="InterPro" id="IPR016032">
    <property type="entry name" value="Sig_transdc_resp-reg_C-effctor"/>
</dbReference>
<dbReference type="Proteomes" id="UP000198959">
    <property type="component" value="Unassembled WGS sequence"/>
</dbReference>
<sequence length="288" mass="31857">MDTGNQSTHLVEVRTFGKFEVFIKGRRVTRWRAGKARNLLQYLLLRPGRVVPRDVLFEALWPALDPPRGSLKVAVHTLRSILADSGAAATAGKNGSGISILTQECGYSIETTDVWVDFQEFGALILQAQDEQANGAQEDSLAKLRAAVALYQGDFLPGVTMPWAEPQREWLRSLALSALNRLVVAATEADDTLQVLNYCHKILEIDSLHEETYRTLIQLHGQLGQLGQAHRWYKLCSSRLREVVGIGPNEATRTVYREAVSGGLVTVTQQSRRLGPLAAMSGPSLERR</sequence>
<dbReference type="GO" id="GO:0000160">
    <property type="term" value="P:phosphorelay signal transduction system"/>
    <property type="evidence" value="ECO:0007669"/>
    <property type="project" value="InterPro"/>
</dbReference>
<dbReference type="SUPFAM" id="SSF48452">
    <property type="entry name" value="TPR-like"/>
    <property type="match status" value="1"/>
</dbReference>
<dbReference type="InterPro" id="IPR051677">
    <property type="entry name" value="AfsR-DnrI-RedD_regulator"/>
</dbReference>
<dbReference type="InterPro" id="IPR001867">
    <property type="entry name" value="OmpR/PhoB-type_DNA-bd"/>
</dbReference>
<dbReference type="PROSITE" id="PS51755">
    <property type="entry name" value="OMPR_PHOB"/>
    <property type="match status" value="1"/>
</dbReference>
<dbReference type="SMART" id="SM00862">
    <property type="entry name" value="Trans_reg_C"/>
    <property type="match status" value="1"/>
</dbReference>
<dbReference type="GO" id="GO:0006355">
    <property type="term" value="P:regulation of DNA-templated transcription"/>
    <property type="evidence" value="ECO:0007669"/>
    <property type="project" value="InterPro"/>
</dbReference>